<dbReference type="AlphaFoldDB" id="A0A2U1SVK0"/>
<accession>A0A2U1SVK0</accession>
<name>A0A2U1SVK0_METSR</name>
<organism evidence="1 2">
    <name type="scientific">Methylosinus sporium</name>
    <dbReference type="NCBI Taxonomy" id="428"/>
    <lineage>
        <taxon>Bacteria</taxon>
        <taxon>Pseudomonadati</taxon>
        <taxon>Pseudomonadota</taxon>
        <taxon>Alphaproteobacteria</taxon>
        <taxon>Hyphomicrobiales</taxon>
        <taxon>Methylocystaceae</taxon>
        <taxon>Methylosinus</taxon>
    </lineage>
</organism>
<keyword evidence="2" id="KW-1185">Reference proteome</keyword>
<proteinExistence type="predicted"/>
<dbReference type="OrthoDB" id="8456271at2"/>
<comment type="caution">
    <text evidence="1">The sequence shown here is derived from an EMBL/GenBank/DDBJ whole genome shotgun (WGS) entry which is preliminary data.</text>
</comment>
<dbReference type="Proteomes" id="UP000245137">
    <property type="component" value="Unassembled WGS sequence"/>
</dbReference>
<dbReference type="EMBL" id="PUIV01000001">
    <property type="protein sequence ID" value="PWB95640.1"/>
    <property type="molecule type" value="Genomic_DNA"/>
</dbReference>
<protein>
    <submittedName>
        <fullName evidence="1">Uncharacterized protein</fullName>
    </submittedName>
</protein>
<reference evidence="1 2" key="1">
    <citation type="journal article" date="2018" name="Appl. Microbiol. Biotechnol.">
        <title>Co-cultivation of the strictly anaerobic methanogen Methanosarcina barkeri with aerobic methanotrophs in an oxygen-limited membrane bioreactor.</title>
        <authorList>
            <person name="In 't Zandt M.H."/>
            <person name="van den Bosch T.J.M."/>
            <person name="Rijkers R."/>
            <person name="van Kessel M.A.H.J."/>
            <person name="Jetten M.S.M."/>
            <person name="Welte C.U."/>
        </authorList>
    </citation>
    <scope>NUCLEOTIDE SEQUENCE [LARGE SCALE GENOMIC DNA]</scope>
    <source>
        <strain evidence="1 2">DSM 17706</strain>
    </source>
</reference>
<evidence type="ECO:0000313" key="2">
    <source>
        <dbReference type="Proteomes" id="UP000245137"/>
    </source>
</evidence>
<evidence type="ECO:0000313" key="1">
    <source>
        <dbReference type="EMBL" id="PWB95640.1"/>
    </source>
</evidence>
<dbReference type="RefSeq" id="WP_108915321.1">
    <property type="nucleotide sequence ID" value="NZ_BGJY01000001.1"/>
</dbReference>
<gene>
    <name evidence="1" type="ORF">C5689_00535</name>
</gene>
<sequence>MFLERLLALATGAFVAICLGFGLTMMALGPGRRLAEAAHDAPLAEAAPAEAPVEPLLLARDRVERAIAATEEYRTFFLRLHEDFPADYAAAIDSFSQEQPAGAEAASVDFYLAESVRRLRQARGVLAARAEPSVLARVFDLQLDVLRAISSENKKLCAAFLYGGVDQDFHSFAARRRALVAEMALVGLEAIASGQAKQLERSAPSEEDFRALEKALAARGLRKAEIDSLLDGKTPDPPFDDKKTCALGQTYLEALRALPEPVRLRIYGLAVELMARS</sequence>